<evidence type="ECO:0000256" key="4">
    <source>
        <dbReference type="ARBA" id="ARBA00023235"/>
    </source>
</evidence>
<dbReference type="Pfam" id="PF16198">
    <property type="entry name" value="TruB_C_2"/>
    <property type="match status" value="1"/>
</dbReference>
<dbReference type="STRING" id="656914.SAMN00017405_0149"/>
<dbReference type="OrthoDB" id="9802309at2"/>
<evidence type="ECO:0000256" key="3">
    <source>
        <dbReference type="ARBA" id="ARBA00022694"/>
    </source>
</evidence>
<evidence type="ECO:0000313" key="8">
    <source>
        <dbReference type="EMBL" id="SMB94103.1"/>
    </source>
</evidence>
<keyword evidence="4 5" id="KW-0413">Isomerase</keyword>
<evidence type="ECO:0000259" key="6">
    <source>
        <dbReference type="Pfam" id="PF01509"/>
    </source>
</evidence>
<dbReference type="GO" id="GO:0003723">
    <property type="term" value="F:RNA binding"/>
    <property type="evidence" value="ECO:0007669"/>
    <property type="project" value="InterPro"/>
</dbReference>
<dbReference type="EMBL" id="FWWT01000022">
    <property type="protein sequence ID" value="SMB94103.1"/>
    <property type="molecule type" value="Genomic_DNA"/>
</dbReference>
<keyword evidence="3 5" id="KW-0819">tRNA processing</keyword>
<accession>A0A1W1VLE0</accession>
<dbReference type="InterPro" id="IPR032819">
    <property type="entry name" value="TruB_C"/>
</dbReference>
<dbReference type="GO" id="GO:0160148">
    <property type="term" value="F:tRNA pseudouridine(55) synthase activity"/>
    <property type="evidence" value="ECO:0007669"/>
    <property type="project" value="UniProtKB-EC"/>
</dbReference>
<comment type="function">
    <text evidence="5">Responsible for synthesis of pseudouridine from uracil-55 in the psi GC loop of transfer RNAs.</text>
</comment>
<proteinExistence type="inferred from homology"/>
<dbReference type="InterPro" id="IPR014780">
    <property type="entry name" value="tRNA_psdUridine_synth_TruB"/>
</dbReference>
<dbReference type="EC" id="5.4.99.25" evidence="5"/>
<feature type="domain" description="Pseudouridine synthase II N-terminal" evidence="6">
    <location>
        <begin position="17"/>
        <end position="165"/>
    </location>
</feature>
<dbReference type="NCBIfam" id="TIGR00431">
    <property type="entry name" value="TruB"/>
    <property type="match status" value="1"/>
</dbReference>
<evidence type="ECO:0000259" key="7">
    <source>
        <dbReference type="Pfam" id="PF16198"/>
    </source>
</evidence>
<reference evidence="8 9" key="1">
    <citation type="submission" date="2017-04" db="EMBL/GenBank/DDBJ databases">
        <authorList>
            <person name="Afonso C.L."/>
            <person name="Miller P.J."/>
            <person name="Scott M.A."/>
            <person name="Spackman E."/>
            <person name="Goraichik I."/>
            <person name="Dimitrov K.M."/>
            <person name="Suarez D.L."/>
            <person name="Swayne D.E."/>
        </authorList>
    </citation>
    <scope>NUCLEOTIDE SEQUENCE [LARGE SCALE GENOMIC DNA]</scope>
    <source>
        <strain evidence="8 9">DSM 11270</strain>
    </source>
</reference>
<gene>
    <name evidence="5" type="primary">truB</name>
    <name evidence="8" type="ORF">SAMN00017405_0149</name>
</gene>
<dbReference type="GO" id="GO:1990481">
    <property type="term" value="P:mRNA pseudouridine synthesis"/>
    <property type="evidence" value="ECO:0007669"/>
    <property type="project" value="TreeGrafter"/>
</dbReference>
<keyword evidence="9" id="KW-1185">Reference proteome</keyword>
<dbReference type="Gene3D" id="3.30.2350.10">
    <property type="entry name" value="Pseudouridine synthase"/>
    <property type="match status" value="1"/>
</dbReference>
<dbReference type="HAMAP" id="MF_01080">
    <property type="entry name" value="TruB_bact"/>
    <property type="match status" value="1"/>
</dbReference>
<protein>
    <recommendedName>
        <fullName evidence="5">tRNA pseudouridine synthase B</fullName>
        <ecNumber evidence="5">5.4.99.25</ecNumber>
    </recommendedName>
    <alternativeName>
        <fullName evidence="5">tRNA pseudouridine(55) synthase</fullName>
        <shortName evidence="5">Psi55 synthase</shortName>
    </alternativeName>
    <alternativeName>
        <fullName evidence="5">tRNA pseudouridylate synthase</fullName>
    </alternativeName>
    <alternativeName>
        <fullName evidence="5">tRNA-uridine isomerase</fullName>
    </alternativeName>
</protein>
<evidence type="ECO:0000313" key="9">
    <source>
        <dbReference type="Proteomes" id="UP000192731"/>
    </source>
</evidence>
<dbReference type="SUPFAM" id="SSF55120">
    <property type="entry name" value="Pseudouridine synthase"/>
    <property type="match status" value="1"/>
</dbReference>
<sequence length="286" mass="31948">MLKPPGLSSHSVVNRIRKILNIKKVGHTGTLDPDAVGVLPICVGKATRLAEYLTADNKTYRAVIGFGSETDTQDATGNVTYEANLPNLSYGEFNEILQKFKGNIEQLPPMYSAIKKDGQPLYKLAREGIVVEREIRKVEIYNIDLFSYNNKQALINVSCSKGTYIRTLCQDIGRAAQSAAHMVFLLRTKSGIFNIEKSFTLDEISLLDPNEFLINPINCLDDFQEIVVEGKTRIDVLHGNKISIDNLDIPSISNNKYKIIDKENNLLAIANKKNNFIQPEKVFGDV</sequence>
<comment type="similarity">
    <text evidence="2 5">Belongs to the pseudouridine synthase TruB family. Type 1 subfamily.</text>
</comment>
<name>A0A1W1VLE0_DESTI</name>
<evidence type="ECO:0000256" key="1">
    <source>
        <dbReference type="ARBA" id="ARBA00000385"/>
    </source>
</evidence>
<dbReference type="PANTHER" id="PTHR13767:SF2">
    <property type="entry name" value="PSEUDOURIDYLATE SYNTHASE TRUB1"/>
    <property type="match status" value="1"/>
</dbReference>
<dbReference type="InterPro" id="IPR020103">
    <property type="entry name" value="PsdUridine_synth_cat_dom_sf"/>
</dbReference>
<dbReference type="Proteomes" id="UP000192731">
    <property type="component" value="Unassembled WGS sequence"/>
</dbReference>
<evidence type="ECO:0000256" key="5">
    <source>
        <dbReference type="HAMAP-Rule" id="MF_01080"/>
    </source>
</evidence>
<comment type="catalytic activity">
    <reaction evidence="1 5">
        <text>uridine(55) in tRNA = pseudouridine(55) in tRNA</text>
        <dbReference type="Rhea" id="RHEA:42532"/>
        <dbReference type="Rhea" id="RHEA-COMP:10101"/>
        <dbReference type="Rhea" id="RHEA-COMP:10102"/>
        <dbReference type="ChEBI" id="CHEBI:65314"/>
        <dbReference type="ChEBI" id="CHEBI:65315"/>
        <dbReference type="EC" id="5.4.99.25"/>
    </reaction>
</comment>
<dbReference type="CDD" id="cd02573">
    <property type="entry name" value="PseudoU_synth_EcTruB"/>
    <property type="match status" value="1"/>
</dbReference>
<dbReference type="RefSeq" id="WP_159446322.1">
    <property type="nucleotide sequence ID" value="NZ_FWWT01000022.1"/>
</dbReference>
<dbReference type="GO" id="GO:0031119">
    <property type="term" value="P:tRNA pseudouridine synthesis"/>
    <property type="evidence" value="ECO:0007669"/>
    <property type="project" value="UniProtKB-UniRule"/>
</dbReference>
<feature type="domain" description="tRNA pseudouridylate synthase B C-terminal" evidence="7">
    <location>
        <begin position="166"/>
        <end position="205"/>
    </location>
</feature>
<dbReference type="InterPro" id="IPR002501">
    <property type="entry name" value="PsdUridine_synth_N"/>
</dbReference>
<dbReference type="Pfam" id="PF01509">
    <property type="entry name" value="TruB_N"/>
    <property type="match status" value="1"/>
</dbReference>
<organism evidence="8 9">
    <name type="scientific">Desulfonispora thiosulfatigenes DSM 11270</name>
    <dbReference type="NCBI Taxonomy" id="656914"/>
    <lineage>
        <taxon>Bacteria</taxon>
        <taxon>Bacillati</taxon>
        <taxon>Bacillota</taxon>
        <taxon>Clostridia</taxon>
        <taxon>Eubacteriales</taxon>
        <taxon>Peptococcaceae</taxon>
        <taxon>Desulfonispora</taxon>
    </lineage>
</organism>
<dbReference type="AlphaFoldDB" id="A0A1W1VLE0"/>
<feature type="active site" description="Nucleophile" evidence="5">
    <location>
        <position position="32"/>
    </location>
</feature>
<evidence type="ECO:0000256" key="2">
    <source>
        <dbReference type="ARBA" id="ARBA00005642"/>
    </source>
</evidence>
<dbReference type="PANTHER" id="PTHR13767">
    <property type="entry name" value="TRNA-PSEUDOURIDINE SYNTHASE"/>
    <property type="match status" value="1"/>
</dbReference>